<evidence type="ECO:0000313" key="3">
    <source>
        <dbReference type="Proteomes" id="UP000499080"/>
    </source>
</evidence>
<keyword evidence="3" id="KW-1185">Reference proteome</keyword>
<evidence type="ECO:0000313" key="2">
    <source>
        <dbReference type="EMBL" id="GBL84361.1"/>
    </source>
</evidence>
<organism evidence="2 3">
    <name type="scientific">Araneus ventricosus</name>
    <name type="common">Orbweaver spider</name>
    <name type="synonym">Epeira ventricosa</name>
    <dbReference type="NCBI Taxonomy" id="182803"/>
    <lineage>
        <taxon>Eukaryota</taxon>
        <taxon>Metazoa</taxon>
        <taxon>Ecdysozoa</taxon>
        <taxon>Arthropoda</taxon>
        <taxon>Chelicerata</taxon>
        <taxon>Arachnida</taxon>
        <taxon>Araneae</taxon>
        <taxon>Araneomorphae</taxon>
        <taxon>Entelegynae</taxon>
        <taxon>Araneoidea</taxon>
        <taxon>Araneidae</taxon>
        <taxon>Araneus</taxon>
    </lineage>
</organism>
<sequence>MDPESTRSVETPIIPGVFMAFRFGMSKEKDDNLRSCASEYPISMESDSSNANGRASPMNLTQIPQT</sequence>
<reference evidence="2 3" key="1">
    <citation type="journal article" date="2019" name="Sci. Rep.">
        <title>Orb-weaving spider Araneus ventricosus genome elucidates the spidroin gene catalogue.</title>
        <authorList>
            <person name="Kono N."/>
            <person name="Nakamura H."/>
            <person name="Ohtoshi R."/>
            <person name="Moran D.A.P."/>
            <person name="Shinohara A."/>
            <person name="Yoshida Y."/>
            <person name="Fujiwara M."/>
            <person name="Mori M."/>
            <person name="Tomita M."/>
            <person name="Arakawa K."/>
        </authorList>
    </citation>
    <scope>NUCLEOTIDE SEQUENCE [LARGE SCALE GENOMIC DNA]</scope>
</reference>
<accession>A0A4Y2AWB7</accession>
<protein>
    <submittedName>
        <fullName evidence="2">Uncharacterized protein</fullName>
    </submittedName>
</protein>
<dbReference type="Proteomes" id="UP000499080">
    <property type="component" value="Unassembled WGS sequence"/>
</dbReference>
<feature type="compositionally biased region" description="Polar residues" evidence="1">
    <location>
        <begin position="45"/>
        <end position="66"/>
    </location>
</feature>
<proteinExistence type="predicted"/>
<name>A0A4Y2AWB7_ARAVE</name>
<gene>
    <name evidence="2" type="ORF">AVEN_10945_1</name>
</gene>
<evidence type="ECO:0000256" key="1">
    <source>
        <dbReference type="SAM" id="MobiDB-lite"/>
    </source>
</evidence>
<comment type="caution">
    <text evidence="2">The sequence shown here is derived from an EMBL/GenBank/DDBJ whole genome shotgun (WGS) entry which is preliminary data.</text>
</comment>
<feature type="non-terminal residue" evidence="2">
    <location>
        <position position="66"/>
    </location>
</feature>
<feature type="region of interest" description="Disordered" evidence="1">
    <location>
        <begin position="43"/>
        <end position="66"/>
    </location>
</feature>
<dbReference type="EMBL" id="BGPR01081763">
    <property type="protein sequence ID" value="GBL84361.1"/>
    <property type="molecule type" value="Genomic_DNA"/>
</dbReference>
<dbReference type="AlphaFoldDB" id="A0A4Y2AWB7"/>